<accession>A0ABN1C1G4</accession>
<name>A0ABN1C1G4_9BURK</name>
<dbReference type="PANTHER" id="PTHR42928:SF5">
    <property type="entry name" value="BLR1237 PROTEIN"/>
    <property type="match status" value="1"/>
</dbReference>
<keyword evidence="3" id="KW-1185">Reference proteome</keyword>
<dbReference type="Proteomes" id="UP001501706">
    <property type="component" value="Unassembled WGS sequence"/>
</dbReference>
<evidence type="ECO:0000313" key="3">
    <source>
        <dbReference type="Proteomes" id="UP001501706"/>
    </source>
</evidence>
<dbReference type="PANTHER" id="PTHR42928">
    <property type="entry name" value="TRICARBOXYLATE-BINDING PROTEIN"/>
    <property type="match status" value="1"/>
</dbReference>
<dbReference type="InterPro" id="IPR042100">
    <property type="entry name" value="Bug_dom1"/>
</dbReference>
<sequence>MIVSSGPGAGVDTFARVLAERLQPRLGQSVIVENRPGASGMIAARQAARSAPDGYTLFLMPNTLVIAPYVLAQNAATVDVTKELAPVVMPVSTMMVMAVNGKFADSHGIRTVKDFIAVAKKDPGFAYSGGDNGSPMNVMGEQFRKESGLELTSVPYGGVAKMVTALLGGQVNMAWMPTSGNTQYFRDGMLRALATSSPRRSPQMPDVPAMAELGYRDVQATAWFGILAPLGTPAPVIARLNQEINAVLKEPAMRARLDQLGYQPEGGAPEALSRQMREDDERYRRLTADLKIRAN</sequence>
<organism evidence="2 3">
    <name type="scientific">Pigmentiphaga daeguensis</name>
    <dbReference type="NCBI Taxonomy" id="414049"/>
    <lineage>
        <taxon>Bacteria</taxon>
        <taxon>Pseudomonadati</taxon>
        <taxon>Pseudomonadota</taxon>
        <taxon>Betaproteobacteria</taxon>
        <taxon>Burkholderiales</taxon>
        <taxon>Alcaligenaceae</taxon>
        <taxon>Pigmentiphaga</taxon>
    </lineage>
</organism>
<dbReference type="PIRSF" id="PIRSF017082">
    <property type="entry name" value="YflP"/>
    <property type="match status" value="1"/>
</dbReference>
<gene>
    <name evidence="2" type="ORF">GCM10009097_28630</name>
</gene>
<protein>
    <submittedName>
        <fullName evidence="2">Tripartite tricarboxylate transporter substrate binding protein</fullName>
    </submittedName>
</protein>
<dbReference type="SUPFAM" id="SSF53850">
    <property type="entry name" value="Periplasmic binding protein-like II"/>
    <property type="match status" value="1"/>
</dbReference>
<dbReference type="Gene3D" id="3.40.190.10">
    <property type="entry name" value="Periplasmic binding protein-like II"/>
    <property type="match status" value="1"/>
</dbReference>
<evidence type="ECO:0000313" key="2">
    <source>
        <dbReference type="EMBL" id="GAA0509782.1"/>
    </source>
</evidence>
<dbReference type="EMBL" id="BAAAEN010000010">
    <property type="protein sequence ID" value="GAA0509782.1"/>
    <property type="molecule type" value="Genomic_DNA"/>
</dbReference>
<comment type="similarity">
    <text evidence="1">Belongs to the UPF0065 (bug) family.</text>
</comment>
<dbReference type="Gene3D" id="3.40.190.150">
    <property type="entry name" value="Bordetella uptake gene, domain 1"/>
    <property type="match status" value="1"/>
</dbReference>
<reference evidence="2 3" key="1">
    <citation type="journal article" date="2019" name="Int. J. Syst. Evol. Microbiol.">
        <title>The Global Catalogue of Microorganisms (GCM) 10K type strain sequencing project: providing services to taxonomists for standard genome sequencing and annotation.</title>
        <authorList>
            <consortium name="The Broad Institute Genomics Platform"/>
            <consortium name="The Broad Institute Genome Sequencing Center for Infectious Disease"/>
            <person name="Wu L."/>
            <person name="Ma J."/>
        </authorList>
    </citation>
    <scope>NUCLEOTIDE SEQUENCE [LARGE SCALE GENOMIC DNA]</scope>
    <source>
        <strain evidence="2 3">JCM 14330</strain>
    </source>
</reference>
<evidence type="ECO:0000256" key="1">
    <source>
        <dbReference type="ARBA" id="ARBA00006987"/>
    </source>
</evidence>
<dbReference type="Pfam" id="PF03401">
    <property type="entry name" value="TctC"/>
    <property type="match status" value="1"/>
</dbReference>
<dbReference type="InterPro" id="IPR005064">
    <property type="entry name" value="BUG"/>
</dbReference>
<proteinExistence type="inferred from homology"/>
<comment type="caution">
    <text evidence="2">The sequence shown here is derived from an EMBL/GenBank/DDBJ whole genome shotgun (WGS) entry which is preliminary data.</text>
</comment>
<dbReference type="CDD" id="cd07012">
    <property type="entry name" value="PBP2_Bug_TTT"/>
    <property type="match status" value="1"/>
</dbReference>